<dbReference type="Proteomes" id="UP000448877">
    <property type="component" value="Unassembled WGS sequence"/>
</dbReference>
<dbReference type="InterPro" id="IPR024510">
    <property type="entry name" value="DUF2589"/>
</dbReference>
<dbReference type="KEGG" id="bcel:BcellWH2_02663"/>
<evidence type="ECO:0000313" key="6">
    <source>
        <dbReference type="EMBL" id="MDT4514618.1"/>
    </source>
</evidence>
<evidence type="ECO:0000313" key="2">
    <source>
        <dbReference type="EMBL" id="KAA5406211.1"/>
    </source>
</evidence>
<dbReference type="EMBL" id="VVYX01000023">
    <property type="protein sequence ID" value="KAA5416636.1"/>
    <property type="molecule type" value="Genomic_DNA"/>
</dbReference>
<evidence type="ECO:0000313" key="7">
    <source>
        <dbReference type="EMBL" id="RGS35146.1"/>
    </source>
</evidence>
<reference evidence="10 11" key="3">
    <citation type="journal article" date="2019" name="Nat. Med.">
        <title>A library of human gut bacterial isolates paired with longitudinal multiomics data enables mechanistic microbiome research.</title>
        <authorList>
            <person name="Poyet M."/>
            <person name="Groussin M."/>
            <person name="Gibbons S.M."/>
            <person name="Avila-Pacheco J."/>
            <person name="Jiang X."/>
            <person name="Kearney S.M."/>
            <person name="Perrotta A.R."/>
            <person name="Berdy B."/>
            <person name="Zhao S."/>
            <person name="Lieberman T.D."/>
            <person name="Swanson P.K."/>
            <person name="Smith M."/>
            <person name="Roesemann S."/>
            <person name="Alexander J.E."/>
            <person name="Rich S.A."/>
            <person name="Livny J."/>
            <person name="Vlamakis H."/>
            <person name="Clish C."/>
            <person name="Bullock K."/>
            <person name="Deik A."/>
            <person name="Scott J."/>
            <person name="Pierce K.A."/>
            <person name="Xavier R.J."/>
            <person name="Alm E.J."/>
        </authorList>
    </citation>
    <scope>NUCLEOTIDE SEQUENCE [LARGE SCALE GENOMIC DNA]</scope>
    <source>
        <strain evidence="4 11">BIOML-A6</strain>
        <strain evidence="2 10">BIOML-A7</strain>
        <strain evidence="3 12">BIOML-A8</strain>
    </source>
</reference>
<dbReference type="Proteomes" id="UP000061809">
    <property type="component" value="Chromosome"/>
</dbReference>
<dbReference type="RefSeq" id="WP_007211170.1">
    <property type="nucleotide sequence ID" value="NZ_CABMLT010000009.1"/>
</dbReference>
<evidence type="ECO:0000313" key="5">
    <source>
        <dbReference type="EMBL" id="MDE8692561.1"/>
    </source>
</evidence>
<evidence type="ECO:0000313" key="4">
    <source>
        <dbReference type="EMBL" id="KAA5417271.1"/>
    </source>
</evidence>
<evidence type="ECO:0000313" key="11">
    <source>
        <dbReference type="Proteomes" id="UP000448877"/>
    </source>
</evidence>
<evidence type="ECO:0000313" key="8">
    <source>
        <dbReference type="Proteomes" id="UP000061809"/>
    </source>
</evidence>
<name>A0A0P0FQP4_9BACE</name>
<dbReference type="Proteomes" id="UP001221924">
    <property type="component" value="Unassembled WGS sequence"/>
</dbReference>
<dbReference type="Proteomes" id="UP000482653">
    <property type="component" value="Unassembled WGS sequence"/>
</dbReference>
<dbReference type="eggNOG" id="ENOG5033E7T">
    <property type="taxonomic scope" value="Bacteria"/>
</dbReference>
<dbReference type="STRING" id="246787.BcellWH2_02663"/>
<sequence>MISFKLFVEAIHHAIVSASDSLMDKNEGLLDKYFEKPVDGEGKNKGALVPKIVQLEYPALDDTGAVTTTTVQVPLITLVPVTASKIEKATVTAEFALEVINDELQISFPNKKISENATVGKLEIVISPQELTDGLELIIEGYANALKRQIT</sequence>
<reference evidence="7 9" key="2">
    <citation type="submission" date="2018-08" db="EMBL/GenBank/DDBJ databases">
        <title>A genome reference for cultivated species of the human gut microbiota.</title>
        <authorList>
            <person name="Zou Y."/>
            <person name="Xue W."/>
            <person name="Luo G."/>
        </authorList>
    </citation>
    <scope>NUCLEOTIDE SEQUENCE [LARGE SCALE GENOMIC DNA]</scope>
    <source>
        <strain evidence="7 9">AF22-3AC</strain>
    </source>
</reference>
<reference evidence="1 8" key="1">
    <citation type="journal article" date="2015" name="Science">
        <title>Genetic determinants of in vivo fitness and diet responsiveness in multiple human gut Bacteroides.</title>
        <authorList>
            <person name="Wu M."/>
            <person name="McNulty N.P."/>
            <person name="Rodionov D.A."/>
            <person name="Khoroshkin M.S."/>
            <person name="Griffin N.W."/>
            <person name="Cheng J."/>
            <person name="Latreille P."/>
            <person name="Kerstetter R.A."/>
            <person name="Terrapon N."/>
            <person name="Henrissat B."/>
            <person name="Osterman A.L."/>
            <person name="Gordon J.I."/>
        </authorList>
    </citation>
    <scope>NUCLEOTIDE SEQUENCE [LARGE SCALE GENOMIC DNA]</scope>
    <source>
        <strain evidence="1 8">WH2</strain>
    </source>
</reference>
<reference evidence="5" key="4">
    <citation type="submission" date="2023-03" db="EMBL/GenBank/DDBJ databases">
        <title>DFI Biobank Strains.</title>
        <authorList>
            <person name="Mostad J."/>
            <person name="Paddock L."/>
            <person name="Medina S."/>
            <person name="Waligurski E."/>
            <person name="Barat B."/>
            <person name="Smith R."/>
            <person name="Burgo V."/>
            <person name="Metcalfe C."/>
            <person name="Woodson C."/>
            <person name="Sundararajan A."/>
            <person name="Ramaswamy R."/>
            <person name="Lin H."/>
            <person name="Pamer E.G."/>
        </authorList>
    </citation>
    <scope>NUCLEOTIDE SEQUENCE</scope>
    <source>
        <strain evidence="5">DFI.9.5</strain>
    </source>
</reference>
<organism evidence="1 8">
    <name type="scientific">Bacteroides cellulosilyticus</name>
    <dbReference type="NCBI Taxonomy" id="246787"/>
    <lineage>
        <taxon>Bacteria</taxon>
        <taxon>Pseudomonadati</taxon>
        <taxon>Bacteroidota</taxon>
        <taxon>Bacteroidia</taxon>
        <taxon>Bacteroidales</taxon>
        <taxon>Bacteroidaceae</taxon>
        <taxon>Bacteroides</taxon>
    </lineage>
</organism>
<evidence type="ECO:0000313" key="1">
    <source>
        <dbReference type="EMBL" id="ALJ59902.1"/>
    </source>
</evidence>
<evidence type="ECO:0000313" key="12">
    <source>
        <dbReference type="Proteomes" id="UP000482653"/>
    </source>
</evidence>
<gene>
    <name evidence="1" type="ORF">BcellWH2_02663</name>
    <name evidence="7" type="ORF">DWX97_16945</name>
    <name evidence="4" type="ORF">F2Y81_13680</name>
    <name evidence="2" type="ORF">F2Y86_18290</name>
    <name evidence="3" type="ORF">F2Y87_18155</name>
    <name evidence="5" type="ORF">PZH42_00410</name>
    <name evidence="6" type="ORF">RO785_26995</name>
</gene>
<dbReference type="EMBL" id="JAVSNH010000002">
    <property type="protein sequence ID" value="MDT4514618.1"/>
    <property type="molecule type" value="Genomic_DNA"/>
</dbReference>
<dbReference type="AlphaFoldDB" id="A0A0P0FQP4"/>
<proteinExistence type="predicted"/>
<dbReference type="EMBL" id="VVYV01000022">
    <property type="protein sequence ID" value="KAA5417271.1"/>
    <property type="molecule type" value="Genomic_DNA"/>
</dbReference>
<evidence type="ECO:0000313" key="3">
    <source>
        <dbReference type="EMBL" id="KAA5416636.1"/>
    </source>
</evidence>
<evidence type="ECO:0000313" key="10">
    <source>
        <dbReference type="Proteomes" id="UP000325055"/>
    </source>
</evidence>
<dbReference type="EMBL" id="QRVJ01000016">
    <property type="protein sequence ID" value="RGS35146.1"/>
    <property type="molecule type" value="Genomic_DNA"/>
</dbReference>
<dbReference type="PATRIC" id="fig|246787.4.peg.2741"/>
<protein>
    <submittedName>
        <fullName evidence="2">DUF2589 domain-containing protein</fullName>
    </submittedName>
</protein>
<reference evidence="6" key="5">
    <citation type="submission" date="2023-08" db="EMBL/GenBank/DDBJ databases">
        <title>Reintroducing virulent viruses to syntetic microbiomes.</title>
        <authorList>
            <person name="Wilde J."/>
            <person name="Boyes R."/>
            <person name="Robinson A.V."/>
            <person name="Daisley B.A."/>
            <person name="Allen-Vercoe E."/>
        </authorList>
    </citation>
    <scope>NUCLEOTIDE SEQUENCE</scope>
    <source>
        <strain evidence="6">225I_12FAA</strain>
    </source>
</reference>
<dbReference type="EMBL" id="CP012801">
    <property type="protein sequence ID" value="ALJ59902.1"/>
    <property type="molecule type" value="Genomic_DNA"/>
</dbReference>
<dbReference type="GeneID" id="66305989"/>
<accession>A0A0P0FQP4</accession>
<dbReference type="Proteomes" id="UP000283341">
    <property type="component" value="Unassembled WGS sequence"/>
</dbReference>
<evidence type="ECO:0000313" key="9">
    <source>
        <dbReference type="Proteomes" id="UP000283341"/>
    </source>
</evidence>
<dbReference type="Proteomes" id="UP001266995">
    <property type="component" value="Unassembled WGS sequence"/>
</dbReference>
<dbReference type="EMBL" id="JARFID010000001">
    <property type="protein sequence ID" value="MDE8692561.1"/>
    <property type="molecule type" value="Genomic_DNA"/>
</dbReference>
<dbReference type="Pfam" id="PF11655">
    <property type="entry name" value="DUF2589"/>
    <property type="match status" value="1"/>
</dbReference>
<dbReference type="EMBL" id="VVYW01000016">
    <property type="protein sequence ID" value="KAA5406211.1"/>
    <property type="molecule type" value="Genomic_DNA"/>
</dbReference>
<dbReference type="Proteomes" id="UP000325055">
    <property type="component" value="Unassembled WGS sequence"/>
</dbReference>